<name>A0ACB8D5J6_DERSI</name>
<dbReference type="EMBL" id="CM023472">
    <property type="protein sequence ID" value="KAH7959631.1"/>
    <property type="molecule type" value="Genomic_DNA"/>
</dbReference>
<proteinExistence type="predicted"/>
<evidence type="ECO:0000313" key="1">
    <source>
        <dbReference type="EMBL" id="KAH7959631.1"/>
    </source>
</evidence>
<reference evidence="1" key="1">
    <citation type="submission" date="2020-05" db="EMBL/GenBank/DDBJ databases">
        <title>Large-scale comparative analyses of tick genomes elucidate their genetic diversity and vector capacities.</title>
        <authorList>
            <person name="Jia N."/>
            <person name="Wang J."/>
            <person name="Shi W."/>
            <person name="Du L."/>
            <person name="Sun Y."/>
            <person name="Zhan W."/>
            <person name="Jiang J."/>
            <person name="Wang Q."/>
            <person name="Zhang B."/>
            <person name="Ji P."/>
            <person name="Sakyi L.B."/>
            <person name="Cui X."/>
            <person name="Yuan T."/>
            <person name="Jiang B."/>
            <person name="Yang W."/>
            <person name="Lam T.T.-Y."/>
            <person name="Chang Q."/>
            <person name="Ding S."/>
            <person name="Wang X."/>
            <person name="Zhu J."/>
            <person name="Ruan X."/>
            <person name="Zhao L."/>
            <person name="Wei J."/>
            <person name="Que T."/>
            <person name="Du C."/>
            <person name="Cheng J."/>
            <person name="Dai P."/>
            <person name="Han X."/>
            <person name="Huang E."/>
            <person name="Gao Y."/>
            <person name="Liu J."/>
            <person name="Shao H."/>
            <person name="Ye R."/>
            <person name="Li L."/>
            <person name="Wei W."/>
            <person name="Wang X."/>
            <person name="Wang C."/>
            <person name="Yang T."/>
            <person name="Huo Q."/>
            <person name="Li W."/>
            <person name="Guo W."/>
            <person name="Chen H."/>
            <person name="Zhou L."/>
            <person name="Ni X."/>
            <person name="Tian J."/>
            <person name="Zhou Y."/>
            <person name="Sheng Y."/>
            <person name="Liu T."/>
            <person name="Pan Y."/>
            <person name="Xia L."/>
            <person name="Li J."/>
            <person name="Zhao F."/>
            <person name="Cao W."/>
        </authorList>
    </citation>
    <scope>NUCLEOTIDE SEQUENCE</scope>
    <source>
        <strain evidence="1">Dsil-2018</strain>
    </source>
</reference>
<protein>
    <submittedName>
        <fullName evidence="1">Uncharacterized protein</fullName>
    </submittedName>
</protein>
<comment type="caution">
    <text evidence="1">The sequence shown here is derived from an EMBL/GenBank/DDBJ whole genome shotgun (WGS) entry which is preliminary data.</text>
</comment>
<sequence>MPHSRTKNVTKKSTRAKRSLSKLETATTNVVCSPETNVATTDATGPTSGFSGVPMALVTAEEIVCEVMHHGRYQRRILQCAVLGMTAMLMEVLAMRVIARRVDHWCRPPVELAYLSADIWKNTSIPVQADGNYSRCTVYVTSTPETTPENRTVQTCRRWNYDIKDWRDSIVSRFDLVCDRSSLYTIAALLPSLAYALLSPIAGFLADSVGRRLVTRACAVMVLISGVGSSVAGNYAFFLISRLLMLTACSATYLVTFVLVYEVTGKAKRWLYTLLHMAVVATLVPPFVDLLSRLEASWALTHAIFIAPVAVYTVWCFALDESPAWLLTTGRVHDAEVIALAAAKLNGVNEEKARASCHELRAQARKLLRGHGAFTPVSPTGGIVEDHKNAFTLTGIFFGLMSMDNVSSPYLLGLHIVLSATCYTVIIWAMNRCGPRETLSGLLGAISASIVAKATVVYGGYDTMAAYVQVTMKVVASASMSVVMCYVGDIFPTKIRATGVSLSIVLDGFGSLLGVFITNVRAVQPGLVFDVFYAVMSLLSILAVQWLPEVFIEKQAISSGVMSPEERKQALQASLSPKEIRKSPKGHLDKSASAAEKLPS</sequence>
<evidence type="ECO:0000313" key="2">
    <source>
        <dbReference type="Proteomes" id="UP000821865"/>
    </source>
</evidence>
<dbReference type="Proteomes" id="UP000821865">
    <property type="component" value="Chromosome 3"/>
</dbReference>
<organism evidence="1 2">
    <name type="scientific">Dermacentor silvarum</name>
    <name type="common">Tick</name>
    <dbReference type="NCBI Taxonomy" id="543639"/>
    <lineage>
        <taxon>Eukaryota</taxon>
        <taxon>Metazoa</taxon>
        <taxon>Ecdysozoa</taxon>
        <taxon>Arthropoda</taxon>
        <taxon>Chelicerata</taxon>
        <taxon>Arachnida</taxon>
        <taxon>Acari</taxon>
        <taxon>Parasitiformes</taxon>
        <taxon>Ixodida</taxon>
        <taxon>Ixodoidea</taxon>
        <taxon>Ixodidae</taxon>
        <taxon>Rhipicephalinae</taxon>
        <taxon>Dermacentor</taxon>
    </lineage>
</organism>
<accession>A0ACB8D5J6</accession>
<gene>
    <name evidence="1" type="ORF">HPB49_012624</name>
</gene>
<keyword evidence="2" id="KW-1185">Reference proteome</keyword>